<gene>
    <name evidence="2" type="ORF">SAMN05421874_12582</name>
</gene>
<dbReference type="Proteomes" id="UP000198683">
    <property type="component" value="Unassembled WGS sequence"/>
</dbReference>
<organism evidence="2 3">
    <name type="scientific">Nonomuraea maritima</name>
    <dbReference type="NCBI Taxonomy" id="683260"/>
    <lineage>
        <taxon>Bacteria</taxon>
        <taxon>Bacillati</taxon>
        <taxon>Actinomycetota</taxon>
        <taxon>Actinomycetes</taxon>
        <taxon>Streptosporangiales</taxon>
        <taxon>Streptosporangiaceae</taxon>
        <taxon>Nonomuraea</taxon>
    </lineage>
</organism>
<name>A0A1G9LN48_9ACTN</name>
<reference evidence="2 3" key="1">
    <citation type="submission" date="2016-10" db="EMBL/GenBank/DDBJ databases">
        <authorList>
            <person name="de Groot N.N."/>
        </authorList>
    </citation>
    <scope>NUCLEOTIDE SEQUENCE [LARGE SCALE GENOMIC DNA]</scope>
    <source>
        <strain evidence="2 3">CGMCC 4.5681</strain>
    </source>
</reference>
<dbReference type="STRING" id="683260.SAMN05421874_12582"/>
<proteinExistence type="predicted"/>
<dbReference type="Pfam" id="PF10026">
    <property type="entry name" value="DUF2268"/>
    <property type="match status" value="1"/>
</dbReference>
<dbReference type="InterPro" id="IPR018728">
    <property type="entry name" value="DUF2268"/>
</dbReference>
<evidence type="ECO:0000313" key="2">
    <source>
        <dbReference type="EMBL" id="SDL63370.1"/>
    </source>
</evidence>
<dbReference type="EMBL" id="FNFB01000025">
    <property type="protein sequence ID" value="SDL63370.1"/>
    <property type="molecule type" value="Genomic_DNA"/>
</dbReference>
<accession>A0A1G9LN48</accession>
<sequence>MTTRTNPTSDGARENGLSLTRREALPSAGMEIIVHDTLTPIAALLEQPLDRRPAALRELLAPIRPVIPMPGDIVDIHHQGGGFRVDADDPRYLPAVRRMIEADVLGQVRHELGRASERLDAAEQPESLQVMFVMGDPDNDHLMKLSGGYYGMGGARGWLYLLAWPGDEVIGRIAHCAVHELHHNIRYTNVEWNPVTVTVGEHVVAEGLAEAFVRELSGPSAMGPWSAMVTGEEFERAYERIMADFDLAGMQHTSAYVLGDTAMRSFGQEPRGIPDMAGYAVGLHLVDRALAATGLTATQATLLPAGELMRRAGLRP</sequence>
<dbReference type="AlphaFoldDB" id="A0A1G9LN48"/>
<keyword evidence="3" id="KW-1185">Reference proteome</keyword>
<evidence type="ECO:0000259" key="1">
    <source>
        <dbReference type="Pfam" id="PF10026"/>
    </source>
</evidence>
<feature type="domain" description="DUF2268" evidence="1">
    <location>
        <begin position="111"/>
        <end position="309"/>
    </location>
</feature>
<protein>
    <submittedName>
        <fullName evidence="2">Uncharacterized protein YjaZ</fullName>
    </submittedName>
</protein>
<evidence type="ECO:0000313" key="3">
    <source>
        <dbReference type="Proteomes" id="UP000198683"/>
    </source>
</evidence>